<sequence>MNSINNNNNKNNSSNNNNNNNNGDNSNKCSKKFGLIWENKILRNKIIFFRDLNNDWRKKNINFILEQQFQKQEYYSNCSIEQQEQQFYYSIESAVQFVKETPSCKNIVLNYIYSKEKLIKFMKLLGTSNGLGGSTENSFINAIGNSIYSIWFRNDAISIHINELELPLSVRELNLEGLEIRTLDLSPSSIFTKLFGSSNRLVEIFSSPFYNIVSLDLGQFNEPLLSGKHLSNAVFLQYLALNCQFKCPISKGMLPGQNLKVLSIQSNYRFTTIYLPKSLKELEFKGRSYNQIMFEPDILDCIPKSVESIRMIYCLSYYQFFFKKNLVNSLKKITINNPTIKEKNSLRTLLIHFDCNISSSIDIKKRRPPTLTTLAMTCTAGPLQVISISLLPPSLTVLKLPYNLLLSTDSASGTKGFPGSITDFEGTLSHLSSNFEKPQNIESLSIIITKVYTRNNNDRLNLYEEEDTNENQYINIYENNQLFHRFTNLKSLILKIEETNLISEIPTPIENLEIGKFGSNRLIKTTSELNNSSFQKLFDFNLKHLSNLKSLKLDDYFSQLFLDSINSIPSQLSSCTQEASSPFPASLLLLEINFNLASSRDLGWFFTSDILSSIQVIIIKGKHNPEIRSLPKSIEYLFIQDINPILNDRVFMKKYSSIVRDFNIVDQHLLYNKLKEQINNYFN</sequence>
<feature type="region of interest" description="Disordered" evidence="2">
    <location>
        <begin position="1"/>
        <end position="25"/>
    </location>
</feature>
<reference evidence="4" key="1">
    <citation type="journal article" date="2011" name="Genome Biol.">
        <title>Comparative genomics of the social amoebae Dictyostelium discoideum and Dictyostelium purpureum.</title>
        <authorList>
            <consortium name="US DOE Joint Genome Institute (JGI-PGF)"/>
            <person name="Sucgang R."/>
            <person name="Kuo A."/>
            <person name="Tian X."/>
            <person name="Salerno W."/>
            <person name="Parikh A."/>
            <person name="Feasley C.L."/>
            <person name="Dalin E."/>
            <person name="Tu H."/>
            <person name="Huang E."/>
            <person name="Barry K."/>
            <person name="Lindquist E."/>
            <person name="Shapiro H."/>
            <person name="Bruce D."/>
            <person name="Schmutz J."/>
            <person name="Salamov A."/>
            <person name="Fey P."/>
            <person name="Gaudet P."/>
            <person name="Anjard C."/>
            <person name="Babu M.M."/>
            <person name="Basu S."/>
            <person name="Bushmanova Y."/>
            <person name="van der Wel H."/>
            <person name="Katoh-Kurasawa M."/>
            <person name="Dinh C."/>
            <person name="Coutinho P.M."/>
            <person name="Saito T."/>
            <person name="Elias M."/>
            <person name="Schaap P."/>
            <person name="Kay R.R."/>
            <person name="Henrissat B."/>
            <person name="Eichinger L."/>
            <person name="Rivero F."/>
            <person name="Putnam N.H."/>
            <person name="West C.M."/>
            <person name="Loomis W.F."/>
            <person name="Chisholm R.L."/>
            <person name="Shaulsky G."/>
            <person name="Strassmann J.E."/>
            <person name="Queller D.C."/>
            <person name="Kuspa A."/>
            <person name="Grigoriev I.V."/>
        </authorList>
    </citation>
    <scope>NUCLEOTIDE SEQUENCE [LARGE SCALE GENOMIC DNA]</scope>
    <source>
        <strain evidence="4">QSDP1</strain>
    </source>
</reference>
<keyword evidence="1" id="KW-0677">Repeat</keyword>
<dbReference type="InParanoid" id="F0ZBC6"/>
<dbReference type="VEuPathDB" id="AmoebaDB:DICPUDRAFT_148527"/>
<dbReference type="EMBL" id="GL870970">
    <property type="protein sequence ID" value="EGC38722.1"/>
    <property type="molecule type" value="Genomic_DNA"/>
</dbReference>
<dbReference type="Proteomes" id="UP000001064">
    <property type="component" value="Unassembled WGS sequence"/>
</dbReference>
<dbReference type="GeneID" id="10506696"/>
<gene>
    <name evidence="3" type="ORF">DICPUDRAFT_148527</name>
</gene>
<evidence type="ECO:0000256" key="1">
    <source>
        <dbReference type="ARBA" id="ARBA00022737"/>
    </source>
</evidence>
<evidence type="ECO:0000313" key="3">
    <source>
        <dbReference type="EMBL" id="EGC38722.1"/>
    </source>
</evidence>
<dbReference type="AlphaFoldDB" id="F0ZBC6"/>
<name>F0ZBC6_DICPU</name>
<organism evidence="3 4">
    <name type="scientific">Dictyostelium purpureum</name>
    <name type="common">Slime mold</name>
    <dbReference type="NCBI Taxonomy" id="5786"/>
    <lineage>
        <taxon>Eukaryota</taxon>
        <taxon>Amoebozoa</taxon>
        <taxon>Evosea</taxon>
        <taxon>Eumycetozoa</taxon>
        <taxon>Dictyostelia</taxon>
        <taxon>Dictyosteliales</taxon>
        <taxon>Dictyosteliaceae</taxon>
        <taxon>Dictyostelium</taxon>
    </lineage>
</organism>
<dbReference type="RefSeq" id="XP_003284713.1">
    <property type="nucleotide sequence ID" value="XM_003284665.1"/>
</dbReference>
<dbReference type="Pfam" id="PF05725">
    <property type="entry name" value="FNIP"/>
    <property type="match status" value="1"/>
</dbReference>
<evidence type="ECO:0000256" key="2">
    <source>
        <dbReference type="SAM" id="MobiDB-lite"/>
    </source>
</evidence>
<accession>F0ZBC6</accession>
<dbReference type="PANTHER" id="PTHR32134">
    <property type="entry name" value="FNIP REPEAT-CONTAINING PROTEIN"/>
    <property type="match status" value="1"/>
</dbReference>
<dbReference type="KEGG" id="dpp:DICPUDRAFT_148527"/>
<protein>
    <submittedName>
        <fullName evidence="3">Uncharacterized protein</fullName>
    </submittedName>
</protein>
<dbReference type="FunCoup" id="F0ZBC6">
    <property type="interactions" value="926"/>
</dbReference>
<dbReference type="InterPro" id="IPR051251">
    <property type="entry name" value="STK_FNIP-Repeat"/>
</dbReference>
<proteinExistence type="predicted"/>
<keyword evidence="4" id="KW-1185">Reference proteome</keyword>
<evidence type="ECO:0000313" key="4">
    <source>
        <dbReference type="Proteomes" id="UP000001064"/>
    </source>
</evidence>
<dbReference type="PANTHER" id="PTHR32134:SF169">
    <property type="entry name" value="FNIP REPEAT-CONTAINING PROTEIN-RELATED"/>
    <property type="match status" value="1"/>
</dbReference>
<dbReference type="InterPro" id="IPR008615">
    <property type="entry name" value="FNIP"/>
</dbReference>